<dbReference type="PANTHER" id="PTHR33498:SF1">
    <property type="entry name" value="TRANSPOSASE FOR INSERTION SEQUENCE ELEMENT IS1557"/>
    <property type="match status" value="1"/>
</dbReference>
<dbReference type="NCBIfam" id="NF033550">
    <property type="entry name" value="transpos_ISL3"/>
    <property type="match status" value="1"/>
</dbReference>
<dbReference type="InterPro" id="IPR002560">
    <property type="entry name" value="Transposase_DDE"/>
</dbReference>
<evidence type="ECO:0000259" key="2">
    <source>
        <dbReference type="Pfam" id="PF14690"/>
    </source>
</evidence>
<proteinExistence type="predicted"/>
<keyword evidence="4" id="KW-1185">Reference proteome</keyword>
<sequence length="225" mass="24585">MRSGIGVAPLVPTGLVVESVVHGEDAIVVAAQGAAAMSACPLCGTLSERVHSRYVRQVADLPWAGRSVRLRLVVRRFLCDLAGCRCRIFAERFGKAVRSDRARRTDRLEGLVHHLGLALGGRPGAGFAQRLMLPVSNDTLLRVVRRLARPRAAPLSVIGIDDWAVRRNHRYGTIVCDLERRRIVALLPDREMATAEAWLRRHPGIGVVSRDLSIGTESGPRIGAQ</sequence>
<name>A0A940S9V0_9PROT</name>
<organism evidence="3 4">
    <name type="scientific">Roseomonas indoligenes</name>
    <dbReference type="NCBI Taxonomy" id="2820811"/>
    <lineage>
        <taxon>Bacteria</taxon>
        <taxon>Pseudomonadati</taxon>
        <taxon>Pseudomonadota</taxon>
        <taxon>Alphaproteobacteria</taxon>
        <taxon>Acetobacterales</taxon>
        <taxon>Roseomonadaceae</taxon>
        <taxon>Roseomonas</taxon>
    </lineage>
</organism>
<dbReference type="Pfam" id="PF14690">
    <property type="entry name" value="Zn_ribbon_ISL3"/>
    <property type="match status" value="1"/>
</dbReference>
<dbReference type="InterPro" id="IPR047951">
    <property type="entry name" value="Transpos_ISL3"/>
</dbReference>
<dbReference type="Proteomes" id="UP000677537">
    <property type="component" value="Unassembled WGS sequence"/>
</dbReference>
<comment type="caution">
    <text evidence="3">The sequence shown here is derived from an EMBL/GenBank/DDBJ whole genome shotgun (WGS) entry which is preliminary data.</text>
</comment>
<evidence type="ECO:0000259" key="1">
    <source>
        <dbReference type="Pfam" id="PF01610"/>
    </source>
</evidence>
<dbReference type="InterPro" id="IPR029261">
    <property type="entry name" value="Transposase_Znf"/>
</dbReference>
<gene>
    <name evidence="3" type="ORF">J5Y10_23010</name>
</gene>
<feature type="domain" description="Transposase IS204/IS1001/IS1096/IS1165 zinc-finger" evidence="2">
    <location>
        <begin position="39"/>
        <end position="80"/>
    </location>
</feature>
<evidence type="ECO:0000313" key="3">
    <source>
        <dbReference type="EMBL" id="MBP0495673.1"/>
    </source>
</evidence>
<dbReference type="PANTHER" id="PTHR33498">
    <property type="entry name" value="TRANSPOSASE FOR INSERTION SEQUENCE ELEMENT IS1557"/>
    <property type="match status" value="1"/>
</dbReference>
<feature type="domain" description="Transposase IS204/IS1001/IS1096/IS1165 DDE" evidence="1">
    <location>
        <begin position="158"/>
        <end position="202"/>
    </location>
</feature>
<reference evidence="3" key="1">
    <citation type="submission" date="2021-03" db="EMBL/GenBank/DDBJ databases">
        <authorList>
            <person name="So Y."/>
        </authorList>
    </citation>
    <scope>NUCLEOTIDE SEQUENCE</scope>
    <source>
        <strain evidence="3">SG15</strain>
    </source>
</reference>
<accession>A0A940S9V0</accession>
<dbReference type="AlphaFoldDB" id="A0A940S9V0"/>
<protein>
    <submittedName>
        <fullName evidence="3">ISL3 family transposase</fullName>
    </submittedName>
</protein>
<dbReference type="Pfam" id="PF01610">
    <property type="entry name" value="DDE_Tnp_ISL3"/>
    <property type="match status" value="1"/>
</dbReference>
<evidence type="ECO:0000313" key="4">
    <source>
        <dbReference type="Proteomes" id="UP000677537"/>
    </source>
</evidence>
<dbReference type="EMBL" id="JAGIZA010000020">
    <property type="protein sequence ID" value="MBP0495673.1"/>
    <property type="molecule type" value="Genomic_DNA"/>
</dbReference>